<dbReference type="InterPro" id="IPR050986">
    <property type="entry name" value="GutQ/KpsF_isomerases"/>
</dbReference>
<keyword evidence="10" id="KW-0413">Isomerase</keyword>
<dbReference type="GO" id="GO:0019146">
    <property type="term" value="F:arabinose-5-phosphate isomerase activity"/>
    <property type="evidence" value="ECO:0007669"/>
    <property type="project" value="UniProtKB-EC"/>
</dbReference>
<dbReference type="GO" id="GO:0046872">
    <property type="term" value="F:metal ion binding"/>
    <property type="evidence" value="ECO:0007669"/>
    <property type="project" value="UniProtKB-KW"/>
</dbReference>
<dbReference type="Gene3D" id="3.40.50.10490">
    <property type="entry name" value="Glucose-6-phosphate isomerase like protein, domain 1"/>
    <property type="match status" value="1"/>
</dbReference>
<sequence>MIGKNLDQSFDHAVDLIMKTSGKVIVSGMGKSGIIGKKIAATFASTGTPSFFVHPAEAFHGDLGMFAFEDVVILISYSGETEEVIRLVPSLKHFGVKVIALVGRPDSTLGRNVDVVLSVAVEREVCPNNLAPTTSTTATLAMGDALAVALIEKRDFKPVDFAVFHPGGSLGRSLLTKVQDVMHSVVPNVHPDSCLKDVIMVITQGGLGLSVVLDGEEIVGIITDGDLRRALFRKGEILNLRSKDIMSNKPLTILCSELVRRSEEKMLDSGVTALLVLDEFEKLAGIVKLQDVSRI</sequence>
<evidence type="ECO:0000256" key="2">
    <source>
        <dbReference type="ARBA" id="ARBA00012545"/>
    </source>
</evidence>
<dbReference type="EMBL" id="NEFY01000020">
    <property type="protein sequence ID" value="OZC34911.1"/>
    <property type="molecule type" value="Genomic_DNA"/>
</dbReference>
<keyword evidence="11" id="KW-1185">Reference proteome</keyword>
<dbReference type="InterPro" id="IPR004800">
    <property type="entry name" value="KdsD/KpsF-type"/>
</dbReference>
<keyword evidence="4 7" id="KW-0129">CBS domain</keyword>
<dbReference type="InterPro" id="IPR001347">
    <property type="entry name" value="SIS_dom"/>
</dbReference>
<evidence type="ECO:0000313" key="11">
    <source>
        <dbReference type="Proteomes" id="UP000216984"/>
    </source>
</evidence>
<evidence type="ECO:0000256" key="4">
    <source>
        <dbReference type="ARBA" id="ARBA00023122"/>
    </source>
</evidence>
<name>A0A7Z1DS26_9GAMM</name>
<dbReference type="GO" id="GO:1901135">
    <property type="term" value="P:carbohydrate derivative metabolic process"/>
    <property type="evidence" value="ECO:0007669"/>
    <property type="project" value="InterPro"/>
</dbReference>
<feature type="binding site" evidence="5">
    <location>
        <position position="54"/>
    </location>
    <ligand>
        <name>Zn(2+)</name>
        <dbReference type="ChEBI" id="CHEBI:29105"/>
    </ligand>
</feature>
<dbReference type="NCBIfam" id="TIGR00393">
    <property type="entry name" value="kpsF"/>
    <property type="match status" value="1"/>
</dbReference>
<accession>A0A7Z1DS26</accession>
<feature type="site" description="Catalytically relevant" evidence="6">
    <location>
        <position position="124"/>
    </location>
</feature>
<dbReference type="PROSITE" id="PS51464">
    <property type="entry name" value="SIS"/>
    <property type="match status" value="1"/>
</dbReference>
<dbReference type="Gene3D" id="3.10.580.10">
    <property type="entry name" value="CBS-domain"/>
    <property type="match status" value="1"/>
</dbReference>
<dbReference type="InterPro" id="IPR035474">
    <property type="entry name" value="SIS_Kpsf"/>
</dbReference>
<dbReference type="InterPro" id="IPR046348">
    <property type="entry name" value="SIS_dom_sf"/>
</dbReference>
<organism evidence="10 11">
    <name type="scientific">Marinobacter vinifirmus</name>
    <dbReference type="NCBI Taxonomy" id="355591"/>
    <lineage>
        <taxon>Bacteria</taxon>
        <taxon>Pseudomonadati</taxon>
        <taxon>Pseudomonadota</taxon>
        <taxon>Gammaproteobacteria</taxon>
        <taxon>Pseudomonadales</taxon>
        <taxon>Marinobacteraceae</taxon>
        <taxon>Marinobacter</taxon>
    </lineage>
</organism>
<feature type="site" description="Catalytically relevant" evidence="6">
    <location>
        <position position="165"/>
    </location>
</feature>
<keyword evidence="3" id="KW-0677">Repeat</keyword>
<dbReference type="PIRSF" id="PIRSF004692">
    <property type="entry name" value="KdsD_KpsF"/>
    <property type="match status" value="1"/>
</dbReference>
<dbReference type="PANTHER" id="PTHR42745">
    <property type="match status" value="1"/>
</dbReference>
<evidence type="ECO:0000256" key="7">
    <source>
        <dbReference type="PROSITE-ProRule" id="PRU00703"/>
    </source>
</evidence>
<dbReference type="SUPFAM" id="SSF54631">
    <property type="entry name" value="CBS-domain pair"/>
    <property type="match status" value="1"/>
</dbReference>
<dbReference type="EC" id="5.3.1.13" evidence="2"/>
<dbReference type="Proteomes" id="UP000216984">
    <property type="component" value="Unassembled WGS sequence"/>
</dbReference>
<evidence type="ECO:0000256" key="6">
    <source>
        <dbReference type="PIRSR" id="PIRSR004692-3"/>
    </source>
</evidence>
<protein>
    <recommendedName>
        <fullName evidence="2">arabinose-5-phosphate isomerase</fullName>
        <ecNumber evidence="2">5.3.1.13</ecNumber>
    </recommendedName>
</protein>
<dbReference type="FunFam" id="3.40.50.10490:FF:000011">
    <property type="entry name" value="Arabinose 5-phosphate isomerase"/>
    <property type="match status" value="1"/>
</dbReference>
<feature type="site" description="Catalytically relevant" evidence="6">
    <location>
        <position position="83"/>
    </location>
</feature>
<feature type="domain" description="CBS" evidence="8">
    <location>
        <begin position="246"/>
        <end position="295"/>
    </location>
</feature>
<dbReference type="AlphaFoldDB" id="A0A7Z1DS26"/>
<dbReference type="GO" id="GO:0005975">
    <property type="term" value="P:carbohydrate metabolic process"/>
    <property type="evidence" value="ECO:0007669"/>
    <property type="project" value="InterPro"/>
</dbReference>
<evidence type="ECO:0000259" key="9">
    <source>
        <dbReference type="PROSITE" id="PS51464"/>
    </source>
</evidence>
<reference evidence="10 11" key="1">
    <citation type="submission" date="2017-06" db="EMBL/GenBank/DDBJ databases">
        <title>Draft genome sequence of the halophilic bacterium Marinobacter vinifirmus FB1.</title>
        <authorList>
            <person name="Stepanov V.G."/>
            <person name="Roberts D.J."/>
            <person name="Fox G.E."/>
        </authorList>
    </citation>
    <scope>NUCLEOTIDE SEQUENCE [LARGE SCALE GENOMIC DNA]</scope>
    <source>
        <strain evidence="10 11">FB1</strain>
    </source>
</reference>
<comment type="caution">
    <text evidence="10">The sequence shown here is derived from an EMBL/GenBank/DDBJ whole genome shotgun (WGS) entry which is preliminary data.</text>
</comment>
<evidence type="ECO:0000256" key="5">
    <source>
        <dbReference type="PIRSR" id="PIRSR004692-2"/>
    </source>
</evidence>
<dbReference type="Pfam" id="PF00571">
    <property type="entry name" value="CBS"/>
    <property type="match status" value="2"/>
</dbReference>
<dbReference type="Pfam" id="PF01380">
    <property type="entry name" value="SIS"/>
    <property type="match status" value="1"/>
</dbReference>
<dbReference type="GO" id="GO:0097367">
    <property type="term" value="F:carbohydrate derivative binding"/>
    <property type="evidence" value="ECO:0007669"/>
    <property type="project" value="InterPro"/>
</dbReference>
<feature type="domain" description="SIS" evidence="9">
    <location>
        <begin position="13"/>
        <end position="156"/>
    </location>
</feature>
<feature type="domain" description="CBS" evidence="8">
    <location>
        <begin position="182"/>
        <end position="237"/>
    </location>
</feature>
<dbReference type="SMART" id="SM00116">
    <property type="entry name" value="CBS"/>
    <property type="match status" value="2"/>
</dbReference>
<dbReference type="SUPFAM" id="SSF53697">
    <property type="entry name" value="SIS domain"/>
    <property type="match status" value="1"/>
</dbReference>
<dbReference type="PROSITE" id="PS51371">
    <property type="entry name" value="CBS"/>
    <property type="match status" value="2"/>
</dbReference>
<dbReference type="InterPro" id="IPR046342">
    <property type="entry name" value="CBS_dom_sf"/>
</dbReference>
<evidence type="ECO:0000259" key="8">
    <source>
        <dbReference type="PROSITE" id="PS51371"/>
    </source>
</evidence>
<gene>
    <name evidence="10" type="ORF">B9Q17_09895</name>
</gene>
<feature type="site" description="Catalytically relevant" evidence="6">
    <location>
        <position position="31"/>
    </location>
</feature>
<evidence type="ECO:0000256" key="3">
    <source>
        <dbReference type="ARBA" id="ARBA00022737"/>
    </source>
</evidence>
<dbReference type="CDD" id="cd04604">
    <property type="entry name" value="CBS_pair_SIS_assoc"/>
    <property type="match status" value="1"/>
</dbReference>
<keyword evidence="5" id="KW-0479">Metal-binding</keyword>
<dbReference type="CDD" id="cd05014">
    <property type="entry name" value="SIS_Kpsf"/>
    <property type="match status" value="1"/>
</dbReference>
<keyword evidence="5" id="KW-0862">Zinc</keyword>
<dbReference type="InterPro" id="IPR000644">
    <property type="entry name" value="CBS_dom"/>
</dbReference>
<comment type="similarity">
    <text evidence="1">Belongs to the SIS family. GutQ/KpsF subfamily.</text>
</comment>
<evidence type="ECO:0000256" key="1">
    <source>
        <dbReference type="ARBA" id="ARBA00008165"/>
    </source>
</evidence>
<evidence type="ECO:0000313" key="10">
    <source>
        <dbReference type="EMBL" id="OZC34911.1"/>
    </source>
</evidence>
<proteinExistence type="inferred from homology"/>
<dbReference type="PANTHER" id="PTHR42745:SF1">
    <property type="entry name" value="ARABINOSE 5-PHOSPHATE ISOMERASE KDSD"/>
    <property type="match status" value="1"/>
</dbReference>